<dbReference type="InterPro" id="IPR009351">
    <property type="entry name" value="AlkZ-like"/>
</dbReference>
<gene>
    <name evidence="1" type="ORF">Fuma_00173</name>
</gene>
<sequence length="399" mass="46454">MNESLSTEQARKLVLLSQRVPPAKQAGRATEATLSAIEHLGYIQIDTISVVQRAHHHTLWNRNPRYQPNQLDQLVSEKRVFEYWSHAAAYLPFRDFRFSLPRKHAFANGEQRHWYQRDERMIKLVLKRIATEGPLMAKDFSHTGKRVGEWKAKPAKRALEYLFMQGDLMVPRRVNFHKVYDLTERVLPKGTDTTVPDRQEYARFLITRYLRANGLGQSAEIAYLQNGAKPLIAATLEDMVSNRELQRVRVADQLYFALPATLELLGKPLARSKLKILSPFDNLVIQRDRVKALFGFDYLIECYVPERKRRHGYFCLPILWDGKLVARMDCKTERKESMLHIHHLVLEPTALKTDALFLALRKELKSFLKFNHCTRLKLHRTSPAKAKTQLQKFISDLTQ</sequence>
<dbReference type="PANTHER" id="PTHR30528">
    <property type="entry name" value="CYTOPLASMIC PROTEIN"/>
    <property type="match status" value="1"/>
</dbReference>
<dbReference type="Pfam" id="PF06224">
    <property type="entry name" value="AlkZ-like"/>
    <property type="match status" value="1"/>
</dbReference>
<dbReference type="KEGG" id="fmr:Fuma_00173"/>
<accession>A0A1P8W951</accession>
<evidence type="ECO:0000313" key="2">
    <source>
        <dbReference type="Proteomes" id="UP000187735"/>
    </source>
</evidence>
<evidence type="ECO:0000313" key="1">
    <source>
        <dbReference type="EMBL" id="APZ90593.1"/>
    </source>
</evidence>
<dbReference type="AlphaFoldDB" id="A0A1P8W951"/>
<dbReference type="Proteomes" id="UP000187735">
    <property type="component" value="Chromosome"/>
</dbReference>
<keyword evidence="2" id="KW-1185">Reference proteome</keyword>
<name>A0A1P8W951_9PLAN</name>
<dbReference type="RefSeq" id="WP_077022465.1">
    <property type="nucleotide sequence ID" value="NZ_CP017641.1"/>
</dbReference>
<proteinExistence type="predicted"/>
<organism evidence="1 2">
    <name type="scientific">Fuerstiella marisgermanici</name>
    <dbReference type="NCBI Taxonomy" id="1891926"/>
    <lineage>
        <taxon>Bacteria</taxon>
        <taxon>Pseudomonadati</taxon>
        <taxon>Planctomycetota</taxon>
        <taxon>Planctomycetia</taxon>
        <taxon>Planctomycetales</taxon>
        <taxon>Planctomycetaceae</taxon>
        <taxon>Fuerstiella</taxon>
    </lineage>
</organism>
<reference evidence="1 2" key="1">
    <citation type="journal article" date="2016" name="Front. Microbiol.">
        <title>Fuerstia marisgermanicae gen. nov., sp. nov., an Unusual Member of the Phylum Planctomycetes from the German Wadden Sea.</title>
        <authorList>
            <person name="Kohn T."/>
            <person name="Heuer A."/>
            <person name="Jogler M."/>
            <person name="Vollmers J."/>
            <person name="Boedeker C."/>
            <person name="Bunk B."/>
            <person name="Rast P."/>
            <person name="Borchert D."/>
            <person name="Glockner I."/>
            <person name="Freese H.M."/>
            <person name="Klenk H.P."/>
            <person name="Overmann J."/>
            <person name="Kaster A.K."/>
            <person name="Rohde M."/>
            <person name="Wiegand S."/>
            <person name="Jogler C."/>
        </authorList>
    </citation>
    <scope>NUCLEOTIDE SEQUENCE [LARGE SCALE GENOMIC DNA]</scope>
    <source>
        <strain evidence="1 2">NH11</strain>
    </source>
</reference>
<dbReference type="PANTHER" id="PTHR30528:SF0">
    <property type="entry name" value="CYTOPLASMIC PROTEIN"/>
    <property type="match status" value="1"/>
</dbReference>
<evidence type="ECO:0008006" key="3">
    <source>
        <dbReference type="Google" id="ProtNLM"/>
    </source>
</evidence>
<dbReference type="OrthoDB" id="9787207at2"/>
<protein>
    <recommendedName>
        <fullName evidence="3">Winged helix-turn-helix domain-containing protein</fullName>
    </recommendedName>
</protein>
<dbReference type="EMBL" id="CP017641">
    <property type="protein sequence ID" value="APZ90593.1"/>
    <property type="molecule type" value="Genomic_DNA"/>
</dbReference>
<dbReference type="STRING" id="1891926.Fuma_00173"/>